<evidence type="ECO:0000313" key="2">
    <source>
        <dbReference type="Proteomes" id="UP000014018"/>
    </source>
</evidence>
<evidence type="ECO:0000313" key="1">
    <source>
        <dbReference type="EMBL" id="EOO29034.1"/>
    </source>
</evidence>
<gene>
    <name evidence="1" type="ORF">IIU_05716</name>
</gene>
<dbReference type="EMBL" id="AHFB01000095">
    <property type="protein sequence ID" value="EOO29034.1"/>
    <property type="molecule type" value="Genomic_DNA"/>
</dbReference>
<comment type="caution">
    <text evidence="1">The sequence shown here is derived from an EMBL/GenBank/DDBJ whole genome shotgun (WGS) entry which is preliminary data.</text>
</comment>
<protein>
    <submittedName>
        <fullName evidence="1">Uncharacterized protein</fullName>
    </submittedName>
</protein>
<name>A0A9W5PLW2_BACCE</name>
<accession>A0A9W5PLW2</accession>
<sequence length="37" mass="4042">MKKVLIGFVSFAEAYSLQVDHGRPPAPAAYEYTGTLI</sequence>
<organism evidence="1 2">
    <name type="scientific">Bacillus cereus VD133</name>
    <dbReference type="NCBI Taxonomy" id="1053233"/>
    <lineage>
        <taxon>Bacteria</taxon>
        <taxon>Bacillati</taxon>
        <taxon>Bacillota</taxon>
        <taxon>Bacilli</taxon>
        <taxon>Bacillales</taxon>
        <taxon>Bacillaceae</taxon>
        <taxon>Bacillus</taxon>
        <taxon>Bacillus cereus group</taxon>
    </lineage>
</organism>
<dbReference type="AlphaFoldDB" id="A0A9W5PLW2"/>
<proteinExistence type="predicted"/>
<reference evidence="1 2" key="1">
    <citation type="submission" date="2012-12" db="EMBL/GenBank/DDBJ databases">
        <title>The Genome Sequence of Bacillus cereus VD133.</title>
        <authorList>
            <consortium name="The Broad Institute Genome Sequencing Platform"/>
            <consortium name="The Broad Institute Genome Sequencing Center for Infectious Disease"/>
            <person name="Feldgarden M."/>
            <person name="Van der Auwera G.A."/>
            <person name="Mahillon J."/>
            <person name="Duprez V."/>
            <person name="Timmery S."/>
            <person name="Mattelet C."/>
            <person name="Dierick K."/>
            <person name="Sun M."/>
            <person name="Yu Z."/>
            <person name="Zhu L."/>
            <person name="Hu X."/>
            <person name="Shank E.B."/>
            <person name="Swiecicka I."/>
            <person name="Hansen B.M."/>
            <person name="Andrup L."/>
            <person name="Walker B."/>
            <person name="Young S.K."/>
            <person name="Zeng Q."/>
            <person name="Gargeya S."/>
            <person name="Fitzgerald M."/>
            <person name="Haas B."/>
            <person name="Abouelleil A."/>
            <person name="Alvarado L."/>
            <person name="Arachchi H.M."/>
            <person name="Berlin A.M."/>
            <person name="Chapman S.B."/>
            <person name="Dewar J."/>
            <person name="Goldberg J."/>
            <person name="Griggs A."/>
            <person name="Gujja S."/>
            <person name="Hansen M."/>
            <person name="Howarth C."/>
            <person name="Imamovic A."/>
            <person name="Larimer J."/>
            <person name="McCowan C."/>
            <person name="Murphy C."/>
            <person name="Neiman D."/>
            <person name="Pearson M."/>
            <person name="Priest M."/>
            <person name="Roberts A."/>
            <person name="Saif S."/>
            <person name="Shea T."/>
            <person name="Sisk P."/>
            <person name="Sykes S."/>
            <person name="Wortman J."/>
            <person name="Nusbaum C."/>
            <person name="Birren B."/>
        </authorList>
    </citation>
    <scope>NUCLEOTIDE SEQUENCE [LARGE SCALE GENOMIC DNA]</scope>
    <source>
        <strain evidence="1 2">VD133</strain>
    </source>
</reference>
<dbReference type="Proteomes" id="UP000014018">
    <property type="component" value="Unassembled WGS sequence"/>
</dbReference>